<dbReference type="EMBL" id="VXKB01000008">
    <property type="protein sequence ID" value="KAA8713035.1"/>
    <property type="molecule type" value="Genomic_DNA"/>
</dbReference>
<dbReference type="RefSeq" id="WP_067370385.1">
    <property type="nucleotide sequence ID" value="NZ_BAAAFS010000007.1"/>
</dbReference>
<evidence type="ECO:0000313" key="4">
    <source>
        <dbReference type="Proteomes" id="UP000322181"/>
    </source>
</evidence>
<evidence type="ECO:0000256" key="2">
    <source>
        <dbReference type="SAM" id="Phobius"/>
    </source>
</evidence>
<dbReference type="AlphaFoldDB" id="A0A5M9R0N5"/>
<keyword evidence="2" id="KW-0812">Transmembrane</keyword>
<evidence type="ECO:0000313" key="3">
    <source>
        <dbReference type="EMBL" id="KAA8713035.1"/>
    </source>
</evidence>
<organism evidence="3 4">
    <name type="scientific">Morganella psychrotolerans</name>
    <dbReference type="NCBI Taxonomy" id="368603"/>
    <lineage>
        <taxon>Bacteria</taxon>
        <taxon>Pseudomonadati</taxon>
        <taxon>Pseudomonadota</taxon>
        <taxon>Gammaproteobacteria</taxon>
        <taxon>Enterobacterales</taxon>
        <taxon>Morganellaceae</taxon>
        <taxon>Morganella</taxon>
    </lineage>
</organism>
<dbReference type="Proteomes" id="UP000322181">
    <property type="component" value="Unassembled WGS sequence"/>
</dbReference>
<keyword evidence="2" id="KW-1133">Transmembrane helix</keyword>
<proteinExistence type="predicted"/>
<feature type="transmembrane region" description="Helical" evidence="2">
    <location>
        <begin position="205"/>
        <end position="223"/>
    </location>
</feature>
<comment type="caution">
    <text evidence="3">The sequence shown here is derived from an EMBL/GenBank/DDBJ whole genome shotgun (WGS) entry which is preliminary data.</text>
</comment>
<accession>A0A5M9R0N5</accession>
<evidence type="ECO:0000256" key="1">
    <source>
        <dbReference type="SAM" id="MobiDB-lite"/>
    </source>
</evidence>
<sequence length="233" mass="25506">MSGKGLPRGIRNNNPGNLEMGSPWQGLTKTPQDSRFCSFITPAYGIRALAVTLITYHDKRKAKNGTRIDTVREVIERWAPAVENHTEAYIAFVCKVVGVKPDQNINLHDYETIRPMVEAIIRQENGQGSLKKSVNTWYSREVIDEGLRLAGIIQKRKTVANVPVNKETVSATVTASLGVGQIAEVMPQVSDALVKSESHLSSGSVVRVLFGVATIAVACVIAYSQIKRHKLGI</sequence>
<gene>
    <name evidence="3" type="ORF">F4V73_18140</name>
</gene>
<protein>
    <recommendedName>
        <fullName evidence="5">Structural protein P5</fullName>
    </recommendedName>
</protein>
<name>A0A5M9R0N5_9GAMM</name>
<reference evidence="3 4" key="1">
    <citation type="submission" date="2019-09" db="EMBL/GenBank/DDBJ databases">
        <title>Draft genome sequence of various Type strains from the CCUG.</title>
        <authorList>
            <person name="Pineiro-Iglesias B."/>
            <person name="Tunovic T."/>
            <person name="Unosson C."/>
            <person name="Inganas E."/>
            <person name="Ohlen M."/>
            <person name="Cardew S."/>
            <person name="Jensie-Markopoulos S."/>
            <person name="Salva-Serra F."/>
            <person name="Jaen-Luchoro D."/>
            <person name="Karlsson R."/>
            <person name="Svensson-Stadler L."/>
            <person name="Chun J."/>
            <person name="Moore E."/>
        </authorList>
    </citation>
    <scope>NUCLEOTIDE SEQUENCE [LARGE SCALE GENOMIC DNA]</scope>
    <source>
        <strain evidence="3 4">CCUG 53682T</strain>
    </source>
</reference>
<feature type="region of interest" description="Disordered" evidence="1">
    <location>
        <begin position="1"/>
        <end position="25"/>
    </location>
</feature>
<keyword evidence="2" id="KW-0472">Membrane</keyword>
<evidence type="ECO:0008006" key="5">
    <source>
        <dbReference type="Google" id="ProtNLM"/>
    </source>
</evidence>
<dbReference type="OrthoDB" id="8849052at2"/>